<dbReference type="Proteomes" id="UP000435323">
    <property type="component" value="Unassembled WGS sequence"/>
</dbReference>
<evidence type="ECO:0000313" key="2">
    <source>
        <dbReference type="Proteomes" id="UP000435323"/>
    </source>
</evidence>
<gene>
    <name evidence="1" type="ORF">GNP77_17445</name>
</gene>
<name>A0A6I3Y5H5_ALIFS</name>
<accession>A0A6I3Y5H5</accession>
<sequence length="84" mass="10182">MLFFLLSLFTIEKHQKRRIIMNRIKTMLKQAINNNRKEWLALITYGYNIESKSAWQYLGYQSKNAYFYDLKENLHQLPTALNNH</sequence>
<organism evidence="1 2">
    <name type="scientific">Aliivibrio fischeri</name>
    <name type="common">Vibrio fischeri</name>
    <dbReference type="NCBI Taxonomy" id="668"/>
    <lineage>
        <taxon>Bacteria</taxon>
        <taxon>Pseudomonadati</taxon>
        <taxon>Pseudomonadota</taxon>
        <taxon>Gammaproteobacteria</taxon>
        <taxon>Vibrionales</taxon>
        <taxon>Vibrionaceae</taxon>
        <taxon>Aliivibrio</taxon>
    </lineage>
</organism>
<protein>
    <submittedName>
        <fullName evidence="1">Uncharacterized protein</fullName>
    </submittedName>
</protein>
<dbReference type="AlphaFoldDB" id="A0A6I3Y5H5"/>
<reference evidence="1 2" key="1">
    <citation type="submission" date="2019-11" db="EMBL/GenBank/DDBJ databases">
        <title>Using colonization assays and comparative genomics to discover symbiosis behaviors and factors in Vibrio fischeri.</title>
        <authorList>
            <person name="Bongrand C."/>
            <person name="Moriano-Gutierrez S."/>
            <person name="Arevalo P."/>
            <person name="Mcfall-Ngai M."/>
            <person name="Visick K."/>
            <person name="Polz M.F."/>
            <person name="Ruby E.G."/>
        </authorList>
    </citation>
    <scope>NUCLEOTIDE SEQUENCE [LARGE SCALE GENOMIC DNA]</scope>
    <source>
        <strain evidence="2">emors.3.2</strain>
    </source>
</reference>
<evidence type="ECO:0000313" key="1">
    <source>
        <dbReference type="EMBL" id="MUK47143.1"/>
    </source>
</evidence>
<comment type="caution">
    <text evidence="1">The sequence shown here is derived from an EMBL/GenBank/DDBJ whole genome shotgun (WGS) entry which is preliminary data.</text>
</comment>
<dbReference type="EMBL" id="WOBO01000020">
    <property type="protein sequence ID" value="MUK47143.1"/>
    <property type="molecule type" value="Genomic_DNA"/>
</dbReference>
<proteinExistence type="predicted"/>